<keyword evidence="1" id="KW-0812">Transmembrane</keyword>
<keyword evidence="3" id="KW-1185">Reference proteome</keyword>
<dbReference type="AlphaFoldDB" id="A0A1I7KIB8"/>
<dbReference type="Proteomes" id="UP000183508">
    <property type="component" value="Unassembled WGS sequence"/>
</dbReference>
<proteinExistence type="predicted"/>
<feature type="transmembrane region" description="Helical" evidence="1">
    <location>
        <begin position="23"/>
        <end position="45"/>
    </location>
</feature>
<keyword evidence="1" id="KW-0472">Membrane</keyword>
<name>A0A1I7KIB8_9BACL</name>
<evidence type="ECO:0000313" key="2">
    <source>
        <dbReference type="EMBL" id="SFU97177.1"/>
    </source>
</evidence>
<dbReference type="STRING" id="392015.SAMN05421543_11640"/>
<dbReference type="EMBL" id="FPBV01000016">
    <property type="protein sequence ID" value="SFU97177.1"/>
    <property type="molecule type" value="Genomic_DNA"/>
</dbReference>
<organism evidence="2 3">
    <name type="scientific">Alicyclobacillus macrosporangiidus</name>
    <dbReference type="NCBI Taxonomy" id="392015"/>
    <lineage>
        <taxon>Bacteria</taxon>
        <taxon>Bacillati</taxon>
        <taxon>Bacillota</taxon>
        <taxon>Bacilli</taxon>
        <taxon>Bacillales</taxon>
        <taxon>Alicyclobacillaceae</taxon>
        <taxon>Alicyclobacillus</taxon>
    </lineage>
</organism>
<reference evidence="3" key="1">
    <citation type="submission" date="2016-10" db="EMBL/GenBank/DDBJ databases">
        <authorList>
            <person name="Varghese N."/>
        </authorList>
    </citation>
    <scope>NUCLEOTIDE SEQUENCE [LARGE SCALE GENOMIC DNA]</scope>
    <source>
        <strain evidence="3">DSM 17980</strain>
    </source>
</reference>
<evidence type="ECO:0000256" key="1">
    <source>
        <dbReference type="SAM" id="Phobius"/>
    </source>
</evidence>
<gene>
    <name evidence="2" type="ORF">SAMN05421543_11640</name>
</gene>
<keyword evidence="1" id="KW-1133">Transmembrane helix</keyword>
<accession>A0A1I7KIB8</accession>
<evidence type="ECO:0000313" key="3">
    <source>
        <dbReference type="Proteomes" id="UP000183508"/>
    </source>
</evidence>
<protein>
    <submittedName>
        <fullName evidence="2">Solute:Na+ symporter, SSS family</fullName>
    </submittedName>
</protein>
<sequence length="78" mass="8365">MAGLITGWGVTAYLVLTQHDPVAGWNAGLVALIANLVMFFVVSALTKPVPRPYLDDFYADAFPAATRPSPTRAPDLHP</sequence>